<dbReference type="InterPro" id="IPR036899">
    <property type="entry name" value="Ribosomal_uL13_sf"/>
</dbReference>
<organism evidence="7 8">
    <name type="scientific">Candidatus Terraquivivens tikiterensis</name>
    <dbReference type="NCBI Taxonomy" id="1980982"/>
    <lineage>
        <taxon>Archaea</taxon>
        <taxon>Nitrososphaerota</taxon>
        <taxon>Candidatus Wolframiiraptoraceae</taxon>
        <taxon>Candidatus Terraquivivens</taxon>
    </lineage>
</organism>
<evidence type="ECO:0000313" key="7">
    <source>
        <dbReference type="EMBL" id="PUA32012.1"/>
    </source>
</evidence>
<evidence type="ECO:0000256" key="5">
    <source>
        <dbReference type="NCBIfam" id="TIGR01077"/>
    </source>
</evidence>
<name>A0A2R7Y595_9ARCH</name>
<dbReference type="EMBL" id="NDWU01000011">
    <property type="protein sequence ID" value="PUA32012.1"/>
    <property type="molecule type" value="Genomic_DNA"/>
</dbReference>
<dbReference type="PROSITE" id="PS00783">
    <property type="entry name" value="RIBOSOMAL_L13"/>
    <property type="match status" value="1"/>
</dbReference>
<dbReference type="SUPFAM" id="SSF52161">
    <property type="entry name" value="Ribosomal protein L13"/>
    <property type="match status" value="1"/>
</dbReference>
<accession>A0A2R7Y595</accession>
<dbReference type="InterPro" id="IPR005755">
    <property type="entry name" value="Ribosomal_uL13_euk/arc"/>
</dbReference>
<evidence type="ECO:0000256" key="4">
    <source>
        <dbReference type="ARBA" id="ARBA00035499"/>
    </source>
</evidence>
<evidence type="ECO:0000256" key="1">
    <source>
        <dbReference type="ARBA" id="ARBA00006227"/>
    </source>
</evidence>
<reference evidence="7 8" key="1">
    <citation type="submission" date="2017-04" db="EMBL/GenBank/DDBJ databases">
        <title>Draft Aigarchaeota genome from a New Zealand hot spring.</title>
        <authorList>
            <person name="Reysenbach A.-L."/>
            <person name="Donaho J.A."/>
            <person name="Gerhart J."/>
            <person name="Kelley J.F."/>
            <person name="Kouba K."/>
            <person name="Podar M."/>
            <person name="Stott M."/>
        </authorList>
    </citation>
    <scope>NUCLEOTIDE SEQUENCE [LARGE SCALE GENOMIC DNA]</scope>
    <source>
        <strain evidence="7">NZ13_MG1</strain>
    </source>
</reference>
<dbReference type="InterPro" id="IPR005823">
    <property type="entry name" value="Ribosomal_uL13_bac-type"/>
</dbReference>
<evidence type="ECO:0000256" key="6">
    <source>
        <dbReference type="RuleBase" id="RU003877"/>
    </source>
</evidence>
<dbReference type="Pfam" id="PF00572">
    <property type="entry name" value="Ribosomal_L13"/>
    <property type="match status" value="1"/>
</dbReference>
<dbReference type="Proteomes" id="UP000244066">
    <property type="component" value="Unassembled WGS sequence"/>
</dbReference>
<dbReference type="PANTHER" id="PTHR11545">
    <property type="entry name" value="RIBOSOMAL PROTEIN L13"/>
    <property type="match status" value="1"/>
</dbReference>
<gene>
    <name evidence="7" type="ORF">B9J98_04890</name>
</gene>
<proteinExistence type="inferred from homology"/>
<dbReference type="AlphaFoldDB" id="A0A2R7Y595"/>
<dbReference type="GO" id="GO:0006412">
    <property type="term" value="P:translation"/>
    <property type="evidence" value="ECO:0007669"/>
    <property type="project" value="UniProtKB-UniRule"/>
</dbReference>
<dbReference type="GO" id="GO:0003735">
    <property type="term" value="F:structural constituent of ribosome"/>
    <property type="evidence" value="ECO:0007669"/>
    <property type="project" value="UniProtKB-UniRule"/>
</dbReference>
<dbReference type="Gene3D" id="3.90.1180.10">
    <property type="entry name" value="Ribosomal protein L13"/>
    <property type="match status" value="1"/>
</dbReference>
<dbReference type="InterPro" id="IPR005822">
    <property type="entry name" value="Ribosomal_uL13"/>
</dbReference>
<sequence length="142" mass="16332">MKLGRMASYVAKNLIQGKRVVVINAEKAVVTGTKKAILKRYLMLLGRSQKRSIHRPGVWYPRAADKLVWYTIVRMLPKKKPKGRMAASRLRVYVNVPEKYKDAKPVTFEDAKLTSSRSRSGRLIRYMTVEQISRELKGGRLK</sequence>
<evidence type="ECO:0000313" key="8">
    <source>
        <dbReference type="Proteomes" id="UP000244066"/>
    </source>
</evidence>
<dbReference type="GO" id="GO:0003729">
    <property type="term" value="F:mRNA binding"/>
    <property type="evidence" value="ECO:0007669"/>
    <property type="project" value="TreeGrafter"/>
</dbReference>
<dbReference type="NCBIfam" id="TIGR01077">
    <property type="entry name" value="L13_A_E"/>
    <property type="match status" value="1"/>
</dbReference>
<evidence type="ECO:0000256" key="2">
    <source>
        <dbReference type="ARBA" id="ARBA00022980"/>
    </source>
</evidence>
<comment type="caution">
    <text evidence="7">The sequence shown here is derived from an EMBL/GenBank/DDBJ whole genome shotgun (WGS) entry which is preliminary data.</text>
</comment>
<dbReference type="GO" id="GO:0022625">
    <property type="term" value="C:cytosolic large ribosomal subunit"/>
    <property type="evidence" value="ECO:0007669"/>
    <property type="project" value="UniProtKB-UniRule"/>
</dbReference>
<keyword evidence="2 6" id="KW-0689">Ribosomal protein</keyword>
<keyword evidence="3 6" id="KW-0687">Ribonucleoprotein</keyword>
<dbReference type="InterPro" id="IPR023563">
    <property type="entry name" value="Ribosomal_uL13_CS"/>
</dbReference>
<protein>
    <recommendedName>
        <fullName evidence="4 5">50S ribosomal protein L13</fullName>
    </recommendedName>
</protein>
<dbReference type="PIRSF" id="PIRSF002181">
    <property type="entry name" value="Ribosomal_L13"/>
    <property type="match status" value="1"/>
</dbReference>
<dbReference type="GO" id="GO:0017148">
    <property type="term" value="P:negative regulation of translation"/>
    <property type="evidence" value="ECO:0007669"/>
    <property type="project" value="TreeGrafter"/>
</dbReference>
<comment type="similarity">
    <text evidence="1 6">Belongs to the universal ribosomal protein uL13 family.</text>
</comment>
<dbReference type="PANTHER" id="PTHR11545:SF3">
    <property type="entry name" value="LARGE RIBOSOMAL SUBUNIT PROTEIN UL13"/>
    <property type="match status" value="1"/>
</dbReference>
<evidence type="ECO:0000256" key="3">
    <source>
        <dbReference type="ARBA" id="ARBA00023274"/>
    </source>
</evidence>